<dbReference type="InterPro" id="IPR019734">
    <property type="entry name" value="TPR_rpt"/>
</dbReference>
<accession>A0A437GYV1</accession>
<comment type="caution">
    <text evidence="4">The sequence shown here is derived from an EMBL/GenBank/DDBJ whole genome shotgun (WGS) entry which is preliminary data.</text>
</comment>
<dbReference type="EMBL" id="RXOL01000002">
    <property type="protein sequence ID" value="RVQ67620.1"/>
    <property type="molecule type" value="Genomic_DNA"/>
</dbReference>
<keyword evidence="1" id="KW-0677">Repeat</keyword>
<dbReference type="InterPro" id="IPR051012">
    <property type="entry name" value="CellSynth/LPSAsmb/PSIAsmb"/>
</dbReference>
<protein>
    <recommendedName>
        <fullName evidence="6">Tetratricopeptide repeat protein</fullName>
    </recommendedName>
</protein>
<evidence type="ECO:0000256" key="3">
    <source>
        <dbReference type="PROSITE-ProRule" id="PRU00339"/>
    </source>
</evidence>
<dbReference type="SMART" id="SM00028">
    <property type="entry name" value="TPR"/>
    <property type="match status" value="2"/>
</dbReference>
<name>A0A437GYV1_9SPHN</name>
<gene>
    <name evidence="4" type="ORF">EKN06_06655</name>
</gene>
<keyword evidence="5" id="KW-1185">Reference proteome</keyword>
<dbReference type="PANTHER" id="PTHR45586">
    <property type="entry name" value="TPR REPEAT-CONTAINING PROTEIN PA4667"/>
    <property type="match status" value="1"/>
</dbReference>
<dbReference type="SUPFAM" id="SSF48452">
    <property type="entry name" value="TPR-like"/>
    <property type="match status" value="1"/>
</dbReference>
<reference evidence="4 5" key="1">
    <citation type="submission" date="2018-12" db="EMBL/GenBank/DDBJ databases">
        <title>Croceicoccus ponticola sp. nov., a lipolytic bacterium isolated from seawater.</title>
        <authorList>
            <person name="Yoon J.-H."/>
        </authorList>
    </citation>
    <scope>NUCLEOTIDE SEQUENCE [LARGE SCALE GENOMIC DNA]</scope>
    <source>
        <strain evidence="4 5">GM-16</strain>
    </source>
</reference>
<dbReference type="PROSITE" id="PS50005">
    <property type="entry name" value="TPR"/>
    <property type="match status" value="1"/>
</dbReference>
<feature type="repeat" description="TPR" evidence="3">
    <location>
        <begin position="777"/>
        <end position="810"/>
    </location>
</feature>
<dbReference type="Gene3D" id="1.25.40.10">
    <property type="entry name" value="Tetratricopeptide repeat domain"/>
    <property type="match status" value="1"/>
</dbReference>
<evidence type="ECO:0000313" key="4">
    <source>
        <dbReference type="EMBL" id="RVQ67620.1"/>
    </source>
</evidence>
<evidence type="ECO:0000313" key="5">
    <source>
        <dbReference type="Proteomes" id="UP000283003"/>
    </source>
</evidence>
<organism evidence="4 5">
    <name type="scientific">Croceicoccus ponticola</name>
    <dbReference type="NCBI Taxonomy" id="2217664"/>
    <lineage>
        <taxon>Bacteria</taxon>
        <taxon>Pseudomonadati</taxon>
        <taxon>Pseudomonadota</taxon>
        <taxon>Alphaproteobacteria</taxon>
        <taxon>Sphingomonadales</taxon>
        <taxon>Erythrobacteraceae</taxon>
        <taxon>Croceicoccus</taxon>
    </lineage>
</organism>
<evidence type="ECO:0000256" key="2">
    <source>
        <dbReference type="ARBA" id="ARBA00022803"/>
    </source>
</evidence>
<dbReference type="PANTHER" id="PTHR45586:SF1">
    <property type="entry name" value="LIPOPOLYSACCHARIDE ASSEMBLY PROTEIN B"/>
    <property type="match status" value="1"/>
</dbReference>
<evidence type="ECO:0000256" key="1">
    <source>
        <dbReference type="ARBA" id="ARBA00022737"/>
    </source>
</evidence>
<proteinExistence type="predicted"/>
<dbReference type="InterPro" id="IPR011990">
    <property type="entry name" value="TPR-like_helical_dom_sf"/>
</dbReference>
<dbReference type="Proteomes" id="UP000283003">
    <property type="component" value="Unassembled WGS sequence"/>
</dbReference>
<sequence length="834" mass="91591">MNAVSITPIGTCRINTPLRRAIDHYPVVLDADLVYGFSHTSDEALQQIRFIQGEKRFDERSADCLFRAAQVPAVLSGANVGPTDGSAPQPADLYIVEISSAKKITALGDSLQINYLYRAFPSVFSQPGTITKFWSLAKHVERDAFLTFLGSLPAFRALDDAARALLSDVRLVIQDGVAIAADMRDIVDRLGADRVLFVTHVNAITDENRVIAGRDRIIKAVKQAATELGVPCYDPTDAMLTVGQEVAMEKGGADLTHYTLAFSDLVFLDIYKQFLAPRFGDRVAVDVAAIAAQIDEEVVAGRIGRLLDHHPRLAEAELSVALRRMPNAHSLLEMRGRLLFARERFDEAREILASLDAQNALSSSGRRELLDISVRQQDWQTAKTLFEALIGEEYEDREVFLLGARAYEQLGETKAAIDNYIRAFQANLDNTELALRALELLAQTGDKARAGSLRQQVVDAAIAGRIDAEALREWALRHRDAKVLAGVRALDASGNFAKTCEVTDQLIEFGDADAAAAAFADVVALAGTDADSRRDAERISNRLYDWAEAEALAGNHGPAYVLSEASAVHGGRPVSAACRDSRESFAARIEAASAALDYPAIAALAGSAPALVHSRERLTLIWGAALQKLGLCEQAVEVLADGYHLRPDDIDLLRMYARVAAIGGRYDLALPLFRKLRASGEPARRYDAEIERFFGNVEPRALKMIGKFADAGEHDRAFAIYNDLGEWVEDRESLHKAGGKMARALWLEVRQLAANAGLENEVEAKLRRILAIDPDHVRAIRQLGKLLMEQNRFREAKTYWLSAMALDPSNVADMRNSRRCSMMMDKMSIEAAIA</sequence>
<evidence type="ECO:0008006" key="6">
    <source>
        <dbReference type="Google" id="ProtNLM"/>
    </source>
</evidence>
<dbReference type="AlphaFoldDB" id="A0A437GYV1"/>
<keyword evidence="2 3" id="KW-0802">TPR repeat</keyword>